<keyword evidence="1" id="KW-1133">Transmembrane helix</keyword>
<dbReference type="GO" id="GO:0020037">
    <property type="term" value="F:heme binding"/>
    <property type="evidence" value="ECO:0007669"/>
    <property type="project" value="InterPro"/>
</dbReference>
<name>A0A8H5FKF8_9AGAR</name>
<dbReference type="GO" id="GO:0004497">
    <property type="term" value="F:monooxygenase activity"/>
    <property type="evidence" value="ECO:0007669"/>
    <property type="project" value="InterPro"/>
</dbReference>
<protein>
    <submittedName>
        <fullName evidence="2">Uncharacterized protein</fullName>
    </submittedName>
</protein>
<dbReference type="SUPFAM" id="SSF48264">
    <property type="entry name" value="Cytochrome P450"/>
    <property type="match status" value="1"/>
</dbReference>
<dbReference type="Proteomes" id="UP000559256">
    <property type="component" value="Unassembled WGS sequence"/>
</dbReference>
<evidence type="ECO:0000313" key="2">
    <source>
        <dbReference type="EMBL" id="KAF5340094.1"/>
    </source>
</evidence>
<gene>
    <name evidence="2" type="ORF">D9758_013168</name>
</gene>
<dbReference type="GO" id="GO:0005506">
    <property type="term" value="F:iron ion binding"/>
    <property type="evidence" value="ECO:0007669"/>
    <property type="project" value="InterPro"/>
</dbReference>
<dbReference type="EMBL" id="JAACJM010000179">
    <property type="protein sequence ID" value="KAF5340094.1"/>
    <property type="molecule type" value="Genomic_DNA"/>
</dbReference>
<dbReference type="AlphaFoldDB" id="A0A8H5FKF8"/>
<dbReference type="Gene3D" id="1.10.630.10">
    <property type="entry name" value="Cytochrome P450"/>
    <property type="match status" value="1"/>
</dbReference>
<accession>A0A8H5FKF8</accession>
<keyword evidence="1" id="KW-0812">Transmembrane</keyword>
<feature type="transmembrane region" description="Helical" evidence="1">
    <location>
        <begin position="12"/>
        <end position="32"/>
    </location>
</feature>
<reference evidence="2 3" key="1">
    <citation type="journal article" date="2020" name="ISME J.">
        <title>Uncovering the hidden diversity of litter-decomposition mechanisms in mushroom-forming fungi.</title>
        <authorList>
            <person name="Floudas D."/>
            <person name="Bentzer J."/>
            <person name="Ahren D."/>
            <person name="Johansson T."/>
            <person name="Persson P."/>
            <person name="Tunlid A."/>
        </authorList>
    </citation>
    <scope>NUCLEOTIDE SEQUENCE [LARGE SCALE GENOMIC DNA]</scope>
    <source>
        <strain evidence="2 3">CBS 291.85</strain>
    </source>
</reference>
<comment type="caution">
    <text evidence="2">The sequence shown here is derived from an EMBL/GenBank/DDBJ whole genome shotgun (WGS) entry which is preliminary data.</text>
</comment>
<organism evidence="2 3">
    <name type="scientific">Tetrapyrgos nigripes</name>
    <dbReference type="NCBI Taxonomy" id="182062"/>
    <lineage>
        <taxon>Eukaryota</taxon>
        <taxon>Fungi</taxon>
        <taxon>Dikarya</taxon>
        <taxon>Basidiomycota</taxon>
        <taxon>Agaricomycotina</taxon>
        <taxon>Agaricomycetes</taxon>
        <taxon>Agaricomycetidae</taxon>
        <taxon>Agaricales</taxon>
        <taxon>Marasmiineae</taxon>
        <taxon>Marasmiaceae</taxon>
        <taxon>Tetrapyrgos</taxon>
    </lineage>
</organism>
<evidence type="ECO:0000256" key="1">
    <source>
        <dbReference type="SAM" id="Phobius"/>
    </source>
</evidence>
<sequence>MLSPTTISAFSPVSPVWLLALVAVAAGAYRWFKRISIKHIPGPVDEATFGVVRNLPNLLQKQVGETEFRWQEKYGGIARFKGPLLEDRLFVCDPKALQYILQVSGYKWPKTRERRAASYLLVGNSITFVEGAQSLCLHGDVLLGAHICAHVSPAYECTVPYRPHCHAFEGHLYRGPALWDTAPQQS</sequence>
<evidence type="ECO:0000313" key="3">
    <source>
        <dbReference type="Proteomes" id="UP000559256"/>
    </source>
</evidence>
<dbReference type="GO" id="GO:0016705">
    <property type="term" value="F:oxidoreductase activity, acting on paired donors, with incorporation or reduction of molecular oxygen"/>
    <property type="evidence" value="ECO:0007669"/>
    <property type="project" value="InterPro"/>
</dbReference>
<keyword evidence="1" id="KW-0472">Membrane</keyword>
<proteinExistence type="predicted"/>
<dbReference type="OrthoDB" id="5076166at2759"/>
<keyword evidence="3" id="KW-1185">Reference proteome</keyword>
<dbReference type="InterPro" id="IPR036396">
    <property type="entry name" value="Cyt_P450_sf"/>
</dbReference>